<organism evidence="3 4">
    <name type="scientific">Dendrobium catenatum</name>
    <dbReference type="NCBI Taxonomy" id="906689"/>
    <lineage>
        <taxon>Eukaryota</taxon>
        <taxon>Viridiplantae</taxon>
        <taxon>Streptophyta</taxon>
        <taxon>Embryophyta</taxon>
        <taxon>Tracheophyta</taxon>
        <taxon>Spermatophyta</taxon>
        <taxon>Magnoliopsida</taxon>
        <taxon>Liliopsida</taxon>
        <taxon>Asparagales</taxon>
        <taxon>Orchidaceae</taxon>
        <taxon>Epidendroideae</taxon>
        <taxon>Malaxideae</taxon>
        <taxon>Dendrobiinae</taxon>
        <taxon>Dendrobium</taxon>
    </lineage>
</organism>
<dbReference type="SUPFAM" id="SSF53098">
    <property type="entry name" value="Ribonuclease H-like"/>
    <property type="match status" value="1"/>
</dbReference>
<sequence length="258" mass="29556">MKDIGNSYFSIIVDESRDVSTKEQLAIAVRYVDKLGQVIERFIGIKHVTSTNAVTLKAAIEDILAKHSLSIQMYRADLFYTVVDMKLQELNNRFSESSTELLLCVSCLNPSDSFHAYDEGKLICLAELYPSDFSIIEVVALKSQLSTYIIDMQTSEEFSSLRSIVDLAKQIVKFKKNDVYPLVYRLITLALTLPVATATVERAFSSMKIIKHRLRSRMGDDWLNDCLVPYIEKDVFDLIPNEDVIQYYQKMQNRLIKL</sequence>
<dbReference type="InterPro" id="IPR012337">
    <property type="entry name" value="RNaseH-like_sf"/>
</dbReference>
<dbReference type="InterPro" id="IPR025398">
    <property type="entry name" value="DUF4371"/>
</dbReference>
<dbReference type="Pfam" id="PF05699">
    <property type="entry name" value="Dimer_Tnp_hAT"/>
    <property type="match status" value="1"/>
</dbReference>
<evidence type="ECO:0000313" key="3">
    <source>
        <dbReference type="EMBL" id="PKU80386.1"/>
    </source>
</evidence>
<accession>A0A2I0WXK2</accession>
<evidence type="ECO:0008006" key="5">
    <source>
        <dbReference type="Google" id="ProtNLM"/>
    </source>
</evidence>
<dbReference type="PANTHER" id="PTHR11697:SF230">
    <property type="entry name" value="ZINC FINGER, MYM DOMAIN CONTAINING 1"/>
    <property type="match status" value="1"/>
</dbReference>
<dbReference type="AlphaFoldDB" id="A0A2I0WXK2"/>
<proteinExistence type="predicted"/>
<name>A0A2I0WXK2_9ASPA</name>
<dbReference type="STRING" id="906689.A0A2I0WXK2"/>
<evidence type="ECO:0000259" key="2">
    <source>
        <dbReference type="Pfam" id="PF14291"/>
    </source>
</evidence>
<dbReference type="GO" id="GO:0046983">
    <property type="term" value="F:protein dimerization activity"/>
    <property type="evidence" value="ECO:0007669"/>
    <property type="project" value="InterPro"/>
</dbReference>
<dbReference type="Proteomes" id="UP000233837">
    <property type="component" value="Unassembled WGS sequence"/>
</dbReference>
<evidence type="ECO:0000313" key="4">
    <source>
        <dbReference type="Proteomes" id="UP000233837"/>
    </source>
</evidence>
<evidence type="ECO:0000259" key="1">
    <source>
        <dbReference type="Pfam" id="PF05699"/>
    </source>
</evidence>
<feature type="domain" description="HAT C-terminal dimerisation" evidence="1">
    <location>
        <begin position="175"/>
        <end position="233"/>
    </location>
</feature>
<dbReference type="Pfam" id="PF14291">
    <property type="entry name" value="DUF4371"/>
    <property type="match status" value="1"/>
</dbReference>
<reference evidence="3 4" key="2">
    <citation type="journal article" date="2017" name="Nature">
        <title>The Apostasia genome and the evolution of orchids.</title>
        <authorList>
            <person name="Zhang G.Q."/>
            <person name="Liu K.W."/>
            <person name="Li Z."/>
            <person name="Lohaus R."/>
            <person name="Hsiao Y.Y."/>
            <person name="Niu S.C."/>
            <person name="Wang J.Y."/>
            <person name="Lin Y.C."/>
            <person name="Xu Q."/>
            <person name="Chen L.J."/>
            <person name="Yoshida K."/>
            <person name="Fujiwara S."/>
            <person name="Wang Z.W."/>
            <person name="Zhang Y.Q."/>
            <person name="Mitsuda N."/>
            <person name="Wang M."/>
            <person name="Liu G.H."/>
            <person name="Pecoraro L."/>
            <person name="Huang H.X."/>
            <person name="Xiao X.J."/>
            <person name="Lin M."/>
            <person name="Wu X.Y."/>
            <person name="Wu W.L."/>
            <person name="Chen Y.Y."/>
            <person name="Chang S.B."/>
            <person name="Sakamoto S."/>
            <person name="Ohme-Takagi M."/>
            <person name="Yagi M."/>
            <person name="Zeng S.J."/>
            <person name="Shen C.Y."/>
            <person name="Yeh C.M."/>
            <person name="Luo Y.B."/>
            <person name="Tsai W.C."/>
            <person name="Van de Peer Y."/>
            <person name="Liu Z.J."/>
        </authorList>
    </citation>
    <scope>NUCLEOTIDE SEQUENCE [LARGE SCALE GENOMIC DNA]</scope>
    <source>
        <tissue evidence="3">The whole plant</tissue>
    </source>
</reference>
<dbReference type="InterPro" id="IPR008906">
    <property type="entry name" value="HATC_C_dom"/>
</dbReference>
<keyword evidence="4" id="KW-1185">Reference proteome</keyword>
<dbReference type="PANTHER" id="PTHR11697">
    <property type="entry name" value="GENERAL TRANSCRIPTION FACTOR 2-RELATED ZINC FINGER PROTEIN"/>
    <property type="match status" value="1"/>
</dbReference>
<reference evidence="3 4" key="1">
    <citation type="journal article" date="2016" name="Sci. Rep.">
        <title>The Dendrobium catenatum Lindl. genome sequence provides insights into polysaccharide synthase, floral development and adaptive evolution.</title>
        <authorList>
            <person name="Zhang G.Q."/>
            <person name="Xu Q."/>
            <person name="Bian C."/>
            <person name="Tsai W.C."/>
            <person name="Yeh C.M."/>
            <person name="Liu K.W."/>
            <person name="Yoshida K."/>
            <person name="Zhang L.S."/>
            <person name="Chang S.B."/>
            <person name="Chen F."/>
            <person name="Shi Y."/>
            <person name="Su Y.Y."/>
            <person name="Zhang Y.Q."/>
            <person name="Chen L.J."/>
            <person name="Yin Y."/>
            <person name="Lin M."/>
            <person name="Huang H."/>
            <person name="Deng H."/>
            <person name="Wang Z.W."/>
            <person name="Zhu S.L."/>
            <person name="Zhao X."/>
            <person name="Deng C."/>
            <person name="Niu S.C."/>
            <person name="Huang J."/>
            <person name="Wang M."/>
            <person name="Liu G.H."/>
            <person name="Yang H.J."/>
            <person name="Xiao X.J."/>
            <person name="Hsiao Y.Y."/>
            <person name="Wu W.L."/>
            <person name="Chen Y.Y."/>
            <person name="Mitsuda N."/>
            <person name="Ohme-Takagi M."/>
            <person name="Luo Y.B."/>
            <person name="Van de Peer Y."/>
            <person name="Liu Z.J."/>
        </authorList>
    </citation>
    <scope>NUCLEOTIDE SEQUENCE [LARGE SCALE GENOMIC DNA]</scope>
    <source>
        <tissue evidence="3">The whole plant</tissue>
    </source>
</reference>
<dbReference type="InterPro" id="IPR055298">
    <property type="entry name" value="AtLOH3-like"/>
</dbReference>
<feature type="domain" description="DUF4371" evidence="2">
    <location>
        <begin position="3"/>
        <end position="86"/>
    </location>
</feature>
<dbReference type="EMBL" id="KZ502358">
    <property type="protein sequence ID" value="PKU80386.1"/>
    <property type="molecule type" value="Genomic_DNA"/>
</dbReference>
<protein>
    <recommendedName>
        <fullName evidence="5">HAT C-terminal dimerisation domain-containing protein</fullName>
    </recommendedName>
</protein>
<gene>
    <name evidence="3" type="ORF">MA16_Dca019878</name>
</gene>